<dbReference type="EMBL" id="CACVKT020007383">
    <property type="protein sequence ID" value="CAC5407222.1"/>
    <property type="molecule type" value="Genomic_DNA"/>
</dbReference>
<keyword evidence="2" id="KW-1185">Reference proteome</keyword>
<dbReference type="Proteomes" id="UP000507470">
    <property type="component" value="Unassembled WGS sequence"/>
</dbReference>
<evidence type="ECO:0000313" key="2">
    <source>
        <dbReference type="Proteomes" id="UP000507470"/>
    </source>
</evidence>
<gene>
    <name evidence="1" type="ORF">MCOR_40722</name>
</gene>
<accession>A0A6J8DII9</accession>
<sequence>MNITGIIRRTITEYIQKSCWSINFNTNNNRVYTEVLLEYQLQHKQLQSIYRSLVGVSTSTRTVTEYIQKSCWSINFNTNNNRVYTEVLLEYQLQHEQLQSIYRRLVGVSTSTRTITEYIQKSCWSINFNTNNYRVYTEVLLEYQLQHKQLQSIYRSLVGVSTSTRTITEYIQKSCWSINFNTNNYRVYTEVLLEYQLQNELQNTNCNF</sequence>
<name>A0A6J8DII9_MYTCO</name>
<evidence type="ECO:0000313" key="1">
    <source>
        <dbReference type="EMBL" id="CAC5407222.1"/>
    </source>
</evidence>
<protein>
    <submittedName>
        <fullName evidence="1">Uncharacterized protein</fullName>
    </submittedName>
</protein>
<dbReference type="AlphaFoldDB" id="A0A6J8DII9"/>
<proteinExistence type="predicted"/>
<organism evidence="1 2">
    <name type="scientific">Mytilus coruscus</name>
    <name type="common">Sea mussel</name>
    <dbReference type="NCBI Taxonomy" id="42192"/>
    <lineage>
        <taxon>Eukaryota</taxon>
        <taxon>Metazoa</taxon>
        <taxon>Spiralia</taxon>
        <taxon>Lophotrochozoa</taxon>
        <taxon>Mollusca</taxon>
        <taxon>Bivalvia</taxon>
        <taxon>Autobranchia</taxon>
        <taxon>Pteriomorphia</taxon>
        <taxon>Mytilida</taxon>
        <taxon>Mytiloidea</taxon>
        <taxon>Mytilidae</taxon>
        <taxon>Mytilinae</taxon>
        <taxon>Mytilus</taxon>
    </lineage>
</organism>
<reference evidence="1 2" key="1">
    <citation type="submission" date="2020-06" db="EMBL/GenBank/DDBJ databases">
        <authorList>
            <person name="Li R."/>
            <person name="Bekaert M."/>
        </authorList>
    </citation>
    <scope>NUCLEOTIDE SEQUENCE [LARGE SCALE GENOMIC DNA]</scope>
    <source>
        <strain evidence="2">wild</strain>
    </source>
</reference>